<feature type="non-terminal residue" evidence="1">
    <location>
        <position position="1"/>
    </location>
</feature>
<evidence type="ECO:0000313" key="1">
    <source>
        <dbReference type="EMBL" id="ETM38852.1"/>
    </source>
</evidence>
<proteinExistence type="predicted"/>
<gene>
    <name evidence="1" type="ORF">L914_14941</name>
</gene>
<name>W2MR52_PHYNI</name>
<accession>W2MR52</accession>
<dbReference type="AlphaFoldDB" id="W2MR52"/>
<dbReference type="Proteomes" id="UP000054532">
    <property type="component" value="Unassembled WGS sequence"/>
</dbReference>
<organism evidence="1">
    <name type="scientific">Phytophthora nicotianae</name>
    <name type="common">Potato buckeye rot agent</name>
    <name type="synonym">Phytophthora parasitica</name>
    <dbReference type="NCBI Taxonomy" id="4792"/>
    <lineage>
        <taxon>Eukaryota</taxon>
        <taxon>Sar</taxon>
        <taxon>Stramenopiles</taxon>
        <taxon>Oomycota</taxon>
        <taxon>Peronosporomycetes</taxon>
        <taxon>Peronosporales</taxon>
        <taxon>Peronosporaceae</taxon>
        <taxon>Phytophthora</taxon>
    </lineage>
</organism>
<protein>
    <submittedName>
        <fullName evidence="1">Uncharacterized protein</fullName>
    </submittedName>
</protein>
<reference evidence="1" key="1">
    <citation type="submission" date="2013-11" db="EMBL/GenBank/DDBJ databases">
        <title>The Genome Sequence of Phytophthora parasitica IAC_01/95.</title>
        <authorList>
            <consortium name="The Broad Institute Genomics Platform"/>
            <person name="Russ C."/>
            <person name="Tyler B."/>
            <person name="Panabieres F."/>
            <person name="Shan W."/>
            <person name="Tripathy S."/>
            <person name="Grunwald N."/>
            <person name="Machado M."/>
            <person name="Johnson C.S."/>
            <person name="Arredondo F."/>
            <person name="Hong C."/>
            <person name="Coffey M."/>
            <person name="Young S.K."/>
            <person name="Zeng Q."/>
            <person name="Gargeya S."/>
            <person name="Fitzgerald M."/>
            <person name="Abouelleil A."/>
            <person name="Alvarado L."/>
            <person name="Chapman S.B."/>
            <person name="Gainer-Dewar J."/>
            <person name="Goldberg J."/>
            <person name="Griggs A."/>
            <person name="Gujja S."/>
            <person name="Hansen M."/>
            <person name="Howarth C."/>
            <person name="Imamovic A."/>
            <person name="Ireland A."/>
            <person name="Larimer J."/>
            <person name="McCowan C."/>
            <person name="Murphy C."/>
            <person name="Pearson M."/>
            <person name="Poon T.W."/>
            <person name="Priest M."/>
            <person name="Roberts A."/>
            <person name="Saif S."/>
            <person name="Shea T."/>
            <person name="Sykes S."/>
            <person name="Wortman J."/>
            <person name="Nusbaum C."/>
            <person name="Birren B."/>
        </authorList>
    </citation>
    <scope>NUCLEOTIDE SEQUENCE [LARGE SCALE GENOMIC DNA]</scope>
    <source>
        <strain evidence="1">IAC_01/95</strain>
    </source>
</reference>
<sequence length="97" mass="10882">DRREQESVRFQERRAVLSQEDREAALRSKNEKLSVSKTVTDMQNDAGNGRTPMYPSRHALISDEVFEASTVTGDPNCRLQLRTVTRGSGLSPTTRST</sequence>
<dbReference type="EMBL" id="KI694826">
    <property type="protein sequence ID" value="ETM38852.1"/>
    <property type="molecule type" value="Genomic_DNA"/>
</dbReference>